<dbReference type="GO" id="GO:0046872">
    <property type="term" value="F:metal ion binding"/>
    <property type="evidence" value="ECO:0007669"/>
    <property type="project" value="UniProtKB-KW"/>
</dbReference>
<reference evidence="6 7" key="1">
    <citation type="journal article" date="2015" name="BMC Genomics">
        <title>Gene expression during zombie ant biting behavior reflects the complexity underlying fungal parasitic behavioral manipulation.</title>
        <authorList>
            <person name="de Bekker C."/>
            <person name="Ohm R.A."/>
            <person name="Loreto R.G."/>
            <person name="Sebastian A."/>
            <person name="Albert I."/>
            <person name="Merrow M."/>
            <person name="Brachmann A."/>
            <person name="Hughes D.P."/>
        </authorList>
    </citation>
    <scope>NUCLEOTIDE SEQUENCE [LARGE SCALE GENOMIC DNA]</scope>
    <source>
        <strain evidence="6 7">SC16a</strain>
    </source>
</reference>
<dbReference type="InterPro" id="IPR006913">
    <property type="entry name" value="CENP-V/GFA"/>
</dbReference>
<evidence type="ECO:0000256" key="4">
    <source>
        <dbReference type="ARBA" id="ARBA00023239"/>
    </source>
</evidence>
<evidence type="ECO:0000313" key="7">
    <source>
        <dbReference type="Proteomes" id="UP000037136"/>
    </source>
</evidence>
<dbReference type="GO" id="GO:0016846">
    <property type="term" value="F:carbon-sulfur lyase activity"/>
    <property type="evidence" value="ECO:0007669"/>
    <property type="project" value="InterPro"/>
</dbReference>
<dbReference type="EMBL" id="LAZP02000535">
    <property type="protein sequence ID" value="PFH56651.1"/>
    <property type="molecule type" value="Genomic_DNA"/>
</dbReference>
<dbReference type="Proteomes" id="UP000037136">
    <property type="component" value="Unassembled WGS sequence"/>
</dbReference>
<dbReference type="STRING" id="268505.A0A2A9P6N9"/>
<protein>
    <recommendedName>
        <fullName evidence="5">CENP-V/GFA domain-containing protein</fullName>
    </recommendedName>
</protein>
<evidence type="ECO:0000256" key="3">
    <source>
        <dbReference type="ARBA" id="ARBA00022833"/>
    </source>
</evidence>
<reference evidence="6 7" key="2">
    <citation type="journal article" date="2017" name="Sci. Rep.">
        <title>Ant-infecting Ophiocordyceps genomes reveal a high diversity of potential behavioral manipulation genes and a possible major role for enterotoxins.</title>
        <authorList>
            <person name="de Bekker C."/>
            <person name="Ohm R.A."/>
            <person name="Evans H.C."/>
            <person name="Brachmann A."/>
            <person name="Hughes D.P."/>
        </authorList>
    </citation>
    <scope>NUCLEOTIDE SEQUENCE [LARGE SCALE GENOMIC DNA]</scope>
    <source>
        <strain evidence="6 7">SC16a</strain>
    </source>
</reference>
<dbReference type="PROSITE" id="PS51891">
    <property type="entry name" value="CENP_V_GFA"/>
    <property type="match status" value="1"/>
</dbReference>
<feature type="domain" description="CENP-V/GFA" evidence="5">
    <location>
        <begin position="9"/>
        <end position="138"/>
    </location>
</feature>
<dbReference type="PANTHER" id="PTHR33337">
    <property type="entry name" value="GFA DOMAIN-CONTAINING PROTEIN"/>
    <property type="match status" value="1"/>
</dbReference>
<dbReference type="SUPFAM" id="SSF51316">
    <property type="entry name" value="Mss4-like"/>
    <property type="match status" value="1"/>
</dbReference>
<gene>
    <name evidence="6" type="ORF">XA68_16190</name>
</gene>
<keyword evidence="7" id="KW-1185">Reference proteome</keyword>
<dbReference type="Pfam" id="PF04828">
    <property type="entry name" value="GFA"/>
    <property type="match status" value="1"/>
</dbReference>
<sequence length="147" mass="16273">MSSADSKTTPGSCLCGKIRYELTGEPSFSNLCYCNSCRKVTGAIGMANSVFKKENFKLLSGAEHLRTYHDDSSQSGAALERTFCASCGSTMMTEHKTKLPDALIIPFGSMDVDPSKGDWVPSTEFFCKWKPSWLSTPDDTKKYHEQF</sequence>
<keyword evidence="3" id="KW-0862">Zinc</keyword>
<name>A0A2A9P6N9_OPHUN</name>
<keyword evidence="4" id="KW-0456">Lyase</keyword>
<dbReference type="OrthoDB" id="2212170at2759"/>
<evidence type="ECO:0000256" key="1">
    <source>
        <dbReference type="ARBA" id="ARBA00005495"/>
    </source>
</evidence>
<dbReference type="Gene3D" id="3.90.1590.10">
    <property type="entry name" value="glutathione-dependent formaldehyde- activating enzyme (gfa)"/>
    <property type="match status" value="1"/>
</dbReference>
<accession>A0A2A9P6N9</accession>
<dbReference type="AlphaFoldDB" id="A0A2A9P6N9"/>
<comment type="caution">
    <text evidence="6">The sequence shown here is derived from an EMBL/GenBank/DDBJ whole genome shotgun (WGS) entry which is preliminary data.</text>
</comment>
<evidence type="ECO:0000259" key="5">
    <source>
        <dbReference type="PROSITE" id="PS51891"/>
    </source>
</evidence>
<proteinExistence type="inferred from homology"/>
<evidence type="ECO:0000313" key="6">
    <source>
        <dbReference type="EMBL" id="PFH56651.1"/>
    </source>
</evidence>
<evidence type="ECO:0000256" key="2">
    <source>
        <dbReference type="ARBA" id="ARBA00022723"/>
    </source>
</evidence>
<dbReference type="InterPro" id="IPR011057">
    <property type="entry name" value="Mss4-like_sf"/>
</dbReference>
<dbReference type="PANTHER" id="PTHR33337:SF39">
    <property type="entry name" value="DUF636 DOMAIN PROTEIN (AFU_ORTHOLOGUE AFUA_6G11530)"/>
    <property type="match status" value="1"/>
</dbReference>
<organism evidence="6 7">
    <name type="scientific">Ophiocordyceps unilateralis</name>
    <name type="common">Zombie-ant fungus</name>
    <name type="synonym">Torrubia unilateralis</name>
    <dbReference type="NCBI Taxonomy" id="268505"/>
    <lineage>
        <taxon>Eukaryota</taxon>
        <taxon>Fungi</taxon>
        <taxon>Dikarya</taxon>
        <taxon>Ascomycota</taxon>
        <taxon>Pezizomycotina</taxon>
        <taxon>Sordariomycetes</taxon>
        <taxon>Hypocreomycetidae</taxon>
        <taxon>Hypocreales</taxon>
        <taxon>Ophiocordycipitaceae</taxon>
        <taxon>Ophiocordyceps</taxon>
    </lineage>
</organism>
<keyword evidence="2" id="KW-0479">Metal-binding</keyword>
<comment type="similarity">
    <text evidence="1">Belongs to the Gfa family.</text>
</comment>